<dbReference type="SUPFAM" id="SSF55073">
    <property type="entry name" value="Nucleotide cyclase"/>
    <property type="match status" value="1"/>
</dbReference>
<dbReference type="STRING" id="408015.SXIM_13640"/>
<keyword evidence="2" id="KW-0902">Two-component regulatory system</keyword>
<dbReference type="InterPro" id="IPR027417">
    <property type="entry name" value="P-loop_NTPase"/>
</dbReference>
<dbReference type="InterPro" id="IPR051677">
    <property type="entry name" value="AfsR-DnrI-RedD_regulator"/>
</dbReference>
<evidence type="ECO:0000313" key="9">
    <source>
        <dbReference type="EMBL" id="AKG42748.1"/>
    </source>
</evidence>
<protein>
    <submittedName>
        <fullName evidence="9">SARP family pathway specific regulatory protein</fullName>
    </submittedName>
</protein>
<dbReference type="InterPro" id="IPR011990">
    <property type="entry name" value="TPR-like_helical_dom_sf"/>
</dbReference>
<dbReference type="InterPro" id="IPR036388">
    <property type="entry name" value="WH-like_DNA-bd_sf"/>
</dbReference>
<dbReference type="SUPFAM" id="SSF46894">
    <property type="entry name" value="C-terminal effector domain of the bipartite response regulators"/>
    <property type="match status" value="1"/>
</dbReference>
<dbReference type="SMART" id="SM00862">
    <property type="entry name" value="Trans_reg_C"/>
    <property type="match status" value="1"/>
</dbReference>
<dbReference type="InterPro" id="IPR001867">
    <property type="entry name" value="OmpR/PhoB-type_DNA-bd"/>
</dbReference>
<sequence length="941" mass="100837">MRAGADPGELRFRLLGPLEVLRGGAPVRLGGFHQRAVLAYLLLRPNRVTATSELIAALWRGPAPASARKMVQNAVWRLRGRLLDTDPAGAPQTSDAADGRRPAAPVALWSRPPGYQLNVPPHALDLHRFHTLAAEGRDRMREGAVATASLRWREALALWRGPMLSDLVETGVRWPDLEAAQTARLDVLEKYFDAELALGRHDSVLPELRAITRAEPRGEPFTGQLMLALHRGGRRSEALDVYAAIRTELAEELGLEPGRRLHELHRAILVGDPALDLDPARPPGGAHTALAPAPTLVRGRPEPAAPAAPAAERSGAPPVPPPAPPAPVRECREVTAALINISFPAGDDDGDLERVDAESAALEAVIGEEAGRFGGTVTSRIGSSWLVVLGAGRARGDEPLRAVQLALAIRQRLRWGRHPERRPRIRAAIDTGEAVVQHRPQDAVPPAVTSAVFDRAHALLPLVPLDEVWVGETTREQTCSALDCRPARVSSAAWTVRGMRGSDLDTGEKVPLLERTESLRTLAALLDGVPGADGPHAALVVAGAGLGKTALLTACERLATERDMPRRPRPLLAHLAPRTVDDSPLFTVATELCAACGIEIEDPPGTARHKLWTVIERVADDADEAARLFALLLIVIGHVPDHERTVPADEVMTAWHTLLERLATERRVIVLIDDLHTADDAVLRLVDRAVDPAGRPGQRLTVIAAARPELFRRRPAWAPAAGGTATAPRLVPLALAPLSDPAVAELVHALLAASTFPDVEAEPEAAGPARELAEAVTALACGNPLIAAEFVRMALRRPGSPALSRDPRTTLIPGRVRRMLGAELDALPAGLARVVQDAAAIGDDIRADTLAALRRHPTEETAEALGELAARGILAPRAPAPDGTARFGFRRPLLREVAYARLPRGVRAARHAALAAHTGQAGPPPALELLRLHSVMERWRR</sequence>
<dbReference type="Pfam" id="PF03704">
    <property type="entry name" value="BTAD"/>
    <property type="match status" value="1"/>
</dbReference>
<evidence type="ECO:0000256" key="5">
    <source>
        <dbReference type="ARBA" id="ARBA00023163"/>
    </source>
</evidence>
<evidence type="ECO:0000259" key="7">
    <source>
        <dbReference type="SMART" id="SM00862"/>
    </source>
</evidence>
<evidence type="ECO:0000256" key="6">
    <source>
        <dbReference type="SAM" id="MobiDB-lite"/>
    </source>
</evidence>
<dbReference type="Gene3D" id="1.10.10.10">
    <property type="entry name" value="Winged helix-like DNA-binding domain superfamily/Winged helix DNA-binding domain"/>
    <property type="match status" value="1"/>
</dbReference>
<evidence type="ECO:0000256" key="2">
    <source>
        <dbReference type="ARBA" id="ARBA00023012"/>
    </source>
</evidence>
<keyword evidence="10" id="KW-1185">Reference proteome</keyword>
<name>A0A0F7FRZ4_9ACTN</name>
<keyword evidence="4" id="KW-0238">DNA-binding</keyword>
<feature type="domain" description="Bacterial transcriptional activator" evidence="8">
    <location>
        <begin position="124"/>
        <end position="269"/>
    </location>
</feature>
<dbReference type="InterPro" id="IPR005158">
    <property type="entry name" value="BTAD"/>
</dbReference>
<dbReference type="KEGG" id="sxi:SXIM_13640"/>
<dbReference type="AlphaFoldDB" id="A0A0F7FRZ4"/>
<feature type="compositionally biased region" description="Low complexity" evidence="6">
    <location>
        <begin position="305"/>
        <end position="316"/>
    </location>
</feature>
<accession>A0A0F7FRZ4</accession>
<organism evidence="9 10">
    <name type="scientific">Streptomyces xiamenensis</name>
    <dbReference type="NCBI Taxonomy" id="408015"/>
    <lineage>
        <taxon>Bacteria</taxon>
        <taxon>Bacillati</taxon>
        <taxon>Actinomycetota</taxon>
        <taxon>Actinomycetes</taxon>
        <taxon>Kitasatosporales</taxon>
        <taxon>Streptomycetaceae</taxon>
        <taxon>Streptomyces</taxon>
    </lineage>
</organism>
<dbReference type="RefSeq" id="WP_053116110.1">
    <property type="nucleotide sequence ID" value="NZ_CP009922.3"/>
</dbReference>
<dbReference type="HOGENOM" id="CLU_012609_0_0_11"/>
<dbReference type="PANTHER" id="PTHR35807">
    <property type="entry name" value="TRANSCRIPTIONAL REGULATOR REDD-RELATED"/>
    <property type="match status" value="1"/>
</dbReference>
<dbReference type="InterPro" id="IPR041664">
    <property type="entry name" value="AAA_16"/>
</dbReference>
<evidence type="ECO:0000256" key="3">
    <source>
        <dbReference type="ARBA" id="ARBA00023015"/>
    </source>
</evidence>
<dbReference type="GO" id="GO:0000160">
    <property type="term" value="P:phosphorelay signal transduction system"/>
    <property type="evidence" value="ECO:0007669"/>
    <property type="project" value="UniProtKB-KW"/>
</dbReference>
<keyword evidence="3" id="KW-0805">Transcription regulation</keyword>
<evidence type="ECO:0000313" key="10">
    <source>
        <dbReference type="Proteomes" id="UP000034034"/>
    </source>
</evidence>
<gene>
    <name evidence="9" type="ORF">SXIM_13640</name>
</gene>
<reference evidence="9" key="1">
    <citation type="submission" date="2019-08" db="EMBL/GenBank/DDBJ databases">
        <title>Complete genome sequence of a mangrove-derived Streptomyces xiamenensis.</title>
        <authorList>
            <person name="Xu J."/>
        </authorList>
    </citation>
    <scope>NUCLEOTIDE SEQUENCE</scope>
    <source>
        <strain evidence="9">318</strain>
    </source>
</reference>
<dbReference type="SUPFAM" id="SSF52540">
    <property type="entry name" value="P-loop containing nucleoside triphosphate hydrolases"/>
    <property type="match status" value="1"/>
</dbReference>
<dbReference type="GO" id="GO:0003677">
    <property type="term" value="F:DNA binding"/>
    <property type="evidence" value="ECO:0007669"/>
    <property type="project" value="UniProtKB-KW"/>
</dbReference>
<dbReference type="InterPro" id="IPR016032">
    <property type="entry name" value="Sig_transdc_resp-reg_C-effctor"/>
</dbReference>
<evidence type="ECO:0000256" key="1">
    <source>
        <dbReference type="ARBA" id="ARBA00005820"/>
    </source>
</evidence>
<evidence type="ECO:0000256" key="4">
    <source>
        <dbReference type="ARBA" id="ARBA00023125"/>
    </source>
</evidence>
<dbReference type="GO" id="GO:0006355">
    <property type="term" value="P:regulation of DNA-templated transcription"/>
    <property type="evidence" value="ECO:0007669"/>
    <property type="project" value="InterPro"/>
</dbReference>
<dbReference type="Gene3D" id="1.25.40.10">
    <property type="entry name" value="Tetratricopeptide repeat domain"/>
    <property type="match status" value="1"/>
</dbReference>
<keyword evidence="5" id="KW-0804">Transcription</keyword>
<feature type="domain" description="OmpR/PhoB-type" evidence="7">
    <location>
        <begin position="24"/>
        <end position="117"/>
    </location>
</feature>
<dbReference type="EMBL" id="CP009922">
    <property type="protein sequence ID" value="AKG42748.1"/>
    <property type="molecule type" value="Genomic_DNA"/>
</dbReference>
<dbReference type="PANTHER" id="PTHR35807:SF1">
    <property type="entry name" value="TRANSCRIPTIONAL REGULATOR REDD"/>
    <property type="match status" value="1"/>
</dbReference>
<dbReference type="CDD" id="cd15831">
    <property type="entry name" value="BTAD"/>
    <property type="match status" value="1"/>
</dbReference>
<comment type="similarity">
    <text evidence="1">Belongs to the AfsR/DnrI/RedD regulatory family.</text>
</comment>
<evidence type="ECO:0000259" key="8">
    <source>
        <dbReference type="SMART" id="SM01043"/>
    </source>
</evidence>
<dbReference type="PATRIC" id="fig|408015.6.peg.1399"/>
<feature type="compositionally biased region" description="Pro residues" evidence="6">
    <location>
        <begin position="317"/>
        <end position="327"/>
    </location>
</feature>
<feature type="region of interest" description="Disordered" evidence="6">
    <location>
        <begin position="278"/>
        <end position="327"/>
    </location>
</feature>
<dbReference type="Pfam" id="PF13191">
    <property type="entry name" value="AAA_16"/>
    <property type="match status" value="1"/>
</dbReference>
<dbReference type="Gene3D" id="3.30.70.1230">
    <property type="entry name" value="Nucleotide cyclase"/>
    <property type="match status" value="1"/>
</dbReference>
<proteinExistence type="inferred from homology"/>
<dbReference type="Proteomes" id="UP000034034">
    <property type="component" value="Chromosome"/>
</dbReference>
<dbReference type="SUPFAM" id="SSF48452">
    <property type="entry name" value="TPR-like"/>
    <property type="match status" value="1"/>
</dbReference>
<dbReference type="SMART" id="SM01043">
    <property type="entry name" value="BTAD"/>
    <property type="match status" value="1"/>
</dbReference>
<dbReference type="InterPro" id="IPR029787">
    <property type="entry name" value="Nucleotide_cyclase"/>
</dbReference>